<sequence>MTATAHKGVELAHKLAGLEHELAYFRGEAAVGGRLEKHHTQVDAVADALAVPVRDVRAWLDTPGGVDAEPAEAMILALHGLWDQVRGSLVLRYVEHFEDFLVAADELAFRCYEPAIRRGAPCEPPLVGLGGELSPLARPRSGARRGLPVALIGLPWFQLEHLPDLPLVAHEVGHVVEADLNLGPALDAAVADALGPDHTWAPWRQEAFADVFATLMLGPAFTSTLAHYLTAGAPATGAAHPPRSVRLQLSAATLALAGHVTPAASAAPASPAAAGHAVAAPASSGAAGH</sequence>
<protein>
    <submittedName>
        <fullName evidence="1">Uncharacterized protein</fullName>
    </submittedName>
</protein>
<dbReference type="AlphaFoldDB" id="A0A9X3SCG5"/>
<name>A0A9X3SCG5_9ACTN</name>
<gene>
    <name evidence="1" type="ORF">OJ997_36225</name>
</gene>
<accession>A0A9X3SCG5</accession>
<dbReference type="EMBL" id="JAPDDP010000156">
    <property type="protein sequence ID" value="MDA0185808.1"/>
    <property type="molecule type" value="Genomic_DNA"/>
</dbReference>
<organism evidence="1 2">
    <name type="scientific">Solirubrobacter phytolaccae</name>
    <dbReference type="NCBI Taxonomy" id="1404360"/>
    <lineage>
        <taxon>Bacteria</taxon>
        <taxon>Bacillati</taxon>
        <taxon>Actinomycetota</taxon>
        <taxon>Thermoleophilia</taxon>
        <taxon>Solirubrobacterales</taxon>
        <taxon>Solirubrobacteraceae</taxon>
        <taxon>Solirubrobacter</taxon>
    </lineage>
</organism>
<comment type="caution">
    <text evidence="1">The sequence shown here is derived from an EMBL/GenBank/DDBJ whole genome shotgun (WGS) entry which is preliminary data.</text>
</comment>
<evidence type="ECO:0000313" key="1">
    <source>
        <dbReference type="EMBL" id="MDA0185808.1"/>
    </source>
</evidence>
<evidence type="ECO:0000313" key="2">
    <source>
        <dbReference type="Proteomes" id="UP001147653"/>
    </source>
</evidence>
<reference evidence="1" key="1">
    <citation type="submission" date="2022-10" db="EMBL/GenBank/DDBJ databases">
        <title>The WGS of Solirubrobacter phytolaccae KCTC 29190.</title>
        <authorList>
            <person name="Jiang Z."/>
        </authorList>
    </citation>
    <scope>NUCLEOTIDE SEQUENCE</scope>
    <source>
        <strain evidence="1">KCTC 29190</strain>
    </source>
</reference>
<dbReference type="Proteomes" id="UP001147653">
    <property type="component" value="Unassembled WGS sequence"/>
</dbReference>
<proteinExistence type="predicted"/>
<feature type="non-terminal residue" evidence="1">
    <location>
        <position position="289"/>
    </location>
</feature>
<keyword evidence="2" id="KW-1185">Reference proteome</keyword>